<keyword evidence="2" id="KW-1185">Reference proteome</keyword>
<name>A0ACB0LFD5_TRIPR</name>
<reference evidence="1" key="1">
    <citation type="submission" date="2023-10" db="EMBL/GenBank/DDBJ databases">
        <authorList>
            <person name="Rodriguez Cubillos JULIANA M."/>
            <person name="De Vega J."/>
        </authorList>
    </citation>
    <scope>NUCLEOTIDE SEQUENCE</scope>
</reference>
<proteinExistence type="predicted"/>
<comment type="caution">
    <text evidence="1">The sequence shown here is derived from an EMBL/GenBank/DDBJ whole genome shotgun (WGS) entry which is preliminary data.</text>
</comment>
<dbReference type="Proteomes" id="UP001177021">
    <property type="component" value="Unassembled WGS sequence"/>
</dbReference>
<dbReference type="EMBL" id="CASHSV030000513">
    <property type="protein sequence ID" value="CAJ2667373.1"/>
    <property type="molecule type" value="Genomic_DNA"/>
</dbReference>
<evidence type="ECO:0000313" key="2">
    <source>
        <dbReference type="Proteomes" id="UP001177021"/>
    </source>
</evidence>
<organism evidence="1 2">
    <name type="scientific">Trifolium pratense</name>
    <name type="common">Red clover</name>
    <dbReference type="NCBI Taxonomy" id="57577"/>
    <lineage>
        <taxon>Eukaryota</taxon>
        <taxon>Viridiplantae</taxon>
        <taxon>Streptophyta</taxon>
        <taxon>Embryophyta</taxon>
        <taxon>Tracheophyta</taxon>
        <taxon>Spermatophyta</taxon>
        <taxon>Magnoliopsida</taxon>
        <taxon>eudicotyledons</taxon>
        <taxon>Gunneridae</taxon>
        <taxon>Pentapetalae</taxon>
        <taxon>rosids</taxon>
        <taxon>fabids</taxon>
        <taxon>Fabales</taxon>
        <taxon>Fabaceae</taxon>
        <taxon>Papilionoideae</taxon>
        <taxon>50 kb inversion clade</taxon>
        <taxon>NPAAA clade</taxon>
        <taxon>Hologalegina</taxon>
        <taxon>IRL clade</taxon>
        <taxon>Trifolieae</taxon>
        <taxon>Trifolium</taxon>
    </lineage>
</organism>
<protein>
    <submittedName>
        <fullName evidence="1">Uncharacterized protein</fullName>
    </submittedName>
</protein>
<gene>
    <name evidence="1" type="ORF">MILVUS5_LOCUS32000</name>
</gene>
<sequence>MYVDTYIINQKHYKPIKIEHHHIRSMLFMNASPVLNSTFDLTTVIFISALTVLSVLSLCFIFHLRFKSKSLTFLQNFNSLWTVRFLLVLFIFFWSIVELLRLPFFRRRYLYPFLPALGTSEQTHLCKISVVLSLGFFEPAFLVTLLFLLNASITKKTPKDSWAITFVLVTCVPLFILHGLLVYFNPLENQIPILLRQHSVVLEDETVLCAFPFLNSVVFAAFGAAYCTWFLFSCWRVLSLVINKNLRIRIYALGTVVLVALPLQVVSLAFTVLWTPEDEIYGVVSLVVFLGAFCCAVTGEGILVIKPISDALEAGSHCGCSWSGSRRQESLPPPPPPRLEETKMEERDGDVDLEDGLLRG</sequence>
<accession>A0ACB0LFD5</accession>
<evidence type="ECO:0000313" key="1">
    <source>
        <dbReference type="EMBL" id="CAJ2667373.1"/>
    </source>
</evidence>